<dbReference type="GO" id="GO:0016787">
    <property type="term" value="F:hydrolase activity"/>
    <property type="evidence" value="ECO:0007669"/>
    <property type="project" value="UniProtKB-KW"/>
</dbReference>
<keyword evidence="2" id="KW-0378">Hydrolase</keyword>
<keyword evidence="5" id="KW-1185">Reference proteome</keyword>
<dbReference type="Gene3D" id="3.40.50.1820">
    <property type="entry name" value="alpha/beta hydrolase"/>
    <property type="match status" value="1"/>
</dbReference>
<protein>
    <submittedName>
        <fullName evidence="4">Esterase</fullName>
    </submittedName>
</protein>
<evidence type="ECO:0000313" key="5">
    <source>
        <dbReference type="Proteomes" id="UP000284547"/>
    </source>
</evidence>
<dbReference type="InterPro" id="IPR050955">
    <property type="entry name" value="Plant_Biomass_Hydrol_Est"/>
</dbReference>
<keyword evidence="1" id="KW-0732">Signal</keyword>
<dbReference type="NCBIfam" id="TIGR01840">
    <property type="entry name" value="esterase_phb"/>
    <property type="match status" value="1"/>
</dbReference>
<evidence type="ECO:0000256" key="2">
    <source>
        <dbReference type="ARBA" id="ARBA00022801"/>
    </source>
</evidence>
<dbReference type="Pfam" id="PF10503">
    <property type="entry name" value="Esterase_PHB"/>
    <property type="match status" value="1"/>
</dbReference>
<feature type="region of interest" description="Disordered" evidence="3">
    <location>
        <begin position="365"/>
        <end position="389"/>
    </location>
</feature>
<proteinExistence type="predicted"/>
<evidence type="ECO:0000256" key="1">
    <source>
        <dbReference type="ARBA" id="ARBA00022729"/>
    </source>
</evidence>
<dbReference type="Proteomes" id="UP000284547">
    <property type="component" value="Unassembled WGS sequence"/>
</dbReference>
<evidence type="ECO:0000256" key="3">
    <source>
        <dbReference type="SAM" id="MobiDB-lite"/>
    </source>
</evidence>
<dbReference type="AlphaFoldDB" id="A0A411Z045"/>
<feature type="compositionally biased region" description="Basic residues" evidence="3">
    <location>
        <begin position="77"/>
        <end position="95"/>
    </location>
</feature>
<reference evidence="4 5" key="1">
    <citation type="submission" date="2018-08" db="EMBL/GenBank/DDBJ databases">
        <title>Flavobacterium tibetense sp. nov., isolated from a wetland YonghuCo on Tibetan Plateau.</title>
        <authorList>
            <person name="Phurbu D."/>
            <person name="Lu H."/>
            <person name="Xing P."/>
        </authorList>
    </citation>
    <scope>NUCLEOTIDE SEQUENCE [LARGE SCALE GENOMIC DNA]</scope>
    <source>
        <strain evidence="4 5">DJC</strain>
    </source>
</reference>
<dbReference type="InterPro" id="IPR029058">
    <property type="entry name" value="AB_hydrolase_fold"/>
</dbReference>
<comment type="caution">
    <text evidence="4">The sequence shown here is derived from an EMBL/GenBank/DDBJ whole genome shotgun (WGS) entry which is preliminary data.</text>
</comment>
<feature type="region of interest" description="Disordered" evidence="3">
    <location>
        <begin position="57"/>
        <end position="97"/>
    </location>
</feature>
<sequence length="403" mass="42520">MTKIFGRDMAHASQLTRAGKLTEATALIQSLLRPKAGTDAPPQEGAVVPGLADKDVIEGTCTPVGDTPPDPEPQKTQKAKARKTATKPAPRARRKSLGETLRSLATGGMPGMGQVVSAPDLPTDAQFLTLSHTSPQGSRDYRLYVPARKAKGPMPLIVMLHGCTQTPEDFAAGTGMNALAEEAGYLVAWPAQPQGANMQKCWNWFRPEDQARDRGEPAVIAGIIRDILRDHPADADRVYVAGLSAGGAAAAIMGAAYPDLIAAAGVHSGLPVGGAQDVMSALSAMRSGASGKAQTGSVPVIVFHGLADSTVHPDNGTAVIAQMVQARSGLKQIENSGTSERGRSYRHIRHDDKKGRSIAEHWQIEGAGHAWSGGQPDGSYTDPEGPDASREMLRFFAQHRQAK</sequence>
<dbReference type="PANTHER" id="PTHR43037:SF1">
    <property type="entry name" value="BLL1128 PROTEIN"/>
    <property type="match status" value="1"/>
</dbReference>
<dbReference type="RefSeq" id="WP_118153676.1">
    <property type="nucleotide sequence ID" value="NZ_QWEY01000008.1"/>
</dbReference>
<organism evidence="4 5">
    <name type="scientific">Pseudotabrizicola alkalilacus</name>
    <dbReference type="NCBI Taxonomy" id="2305252"/>
    <lineage>
        <taxon>Bacteria</taxon>
        <taxon>Pseudomonadati</taxon>
        <taxon>Pseudomonadota</taxon>
        <taxon>Alphaproteobacteria</taxon>
        <taxon>Rhodobacterales</taxon>
        <taxon>Paracoccaceae</taxon>
        <taxon>Pseudotabrizicola</taxon>
    </lineage>
</organism>
<dbReference type="SUPFAM" id="SSF53474">
    <property type="entry name" value="alpha/beta-Hydrolases"/>
    <property type="match status" value="1"/>
</dbReference>
<dbReference type="InterPro" id="IPR010126">
    <property type="entry name" value="Esterase_phb"/>
</dbReference>
<dbReference type="GO" id="GO:0005576">
    <property type="term" value="C:extracellular region"/>
    <property type="evidence" value="ECO:0007669"/>
    <property type="project" value="InterPro"/>
</dbReference>
<dbReference type="EMBL" id="QWEY01000008">
    <property type="protein sequence ID" value="RGP36435.1"/>
    <property type="molecule type" value="Genomic_DNA"/>
</dbReference>
<name>A0A411Z045_9RHOB</name>
<dbReference type="PANTHER" id="PTHR43037">
    <property type="entry name" value="UNNAMED PRODUCT-RELATED"/>
    <property type="match status" value="1"/>
</dbReference>
<dbReference type="OrthoDB" id="9767239at2"/>
<evidence type="ECO:0000313" key="4">
    <source>
        <dbReference type="EMBL" id="RGP36435.1"/>
    </source>
</evidence>
<accession>A0A411Z045</accession>
<gene>
    <name evidence="4" type="ORF">D1012_14670</name>
</gene>